<sequence>MVKKSNGKRRMRTGYTDLNKACPKDPYPLPNIDALVDGASDFGLLSFMNTYSSYNQIKMHPCDKTKTALITDEGNFYYRVMPFGLKNAGATYQRVMDRIFKNHIGHQVEVYMDDMVIKSSAKEKHAKNLASIFIVLRTHQLKLNLDKCSFGVKAGKFFGFWCSTFINMRSPKSVKETDQGPSPFPIPICRESAPIFQSLRRSKRFRWSGKYEVAFQELKAMLTSPPIITRPAQAKPIIVYIYVSDNVVSSAIIQETEEE</sequence>
<protein>
    <recommendedName>
        <fullName evidence="1">Reverse transcriptase domain-containing protein</fullName>
    </recommendedName>
</protein>
<dbReference type="Gene3D" id="3.10.10.10">
    <property type="entry name" value="HIV Type 1 Reverse Transcriptase, subunit A, domain 1"/>
    <property type="match status" value="1"/>
</dbReference>
<comment type="caution">
    <text evidence="2">The sequence shown here is derived from an EMBL/GenBank/DDBJ whole genome shotgun (WGS) entry which is preliminary data.</text>
</comment>
<dbReference type="InterPro" id="IPR043128">
    <property type="entry name" value="Rev_trsase/Diguanyl_cyclase"/>
</dbReference>
<evidence type="ECO:0000313" key="3">
    <source>
        <dbReference type="Proteomes" id="UP000257109"/>
    </source>
</evidence>
<feature type="non-terminal residue" evidence="2">
    <location>
        <position position="1"/>
    </location>
</feature>
<evidence type="ECO:0000259" key="1">
    <source>
        <dbReference type="Pfam" id="PF00078"/>
    </source>
</evidence>
<gene>
    <name evidence="2" type="ORF">CR513_12306</name>
</gene>
<dbReference type="CDD" id="cd01647">
    <property type="entry name" value="RT_LTR"/>
    <property type="match status" value="1"/>
</dbReference>
<organism evidence="2 3">
    <name type="scientific">Mucuna pruriens</name>
    <name type="common">Velvet bean</name>
    <name type="synonym">Dolichos pruriens</name>
    <dbReference type="NCBI Taxonomy" id="157652"/>
    <lineage>
        <taxon>Eukaryota</taxon>
        <taxon>Viridiplantae</taxon>
        <taxon>Streptophyta</taxon>
        <taxon>Embryophyta</taxon>
        <taxon>Tracheophyta</taxon>
        <taxon>Spermatophyta</taxon>
        <taxon>Magnoliopsida</taxon>
        <taxon>eudicotyledons</taxon>
        <taxon>Gunneridae</taxon>
        <taxon>Pentapetalae</taxon>
        <taxon>rosids</taxon>
        <taxon>fabids</taxon>
        <taxon>Fabales</taxon>
        <taxon>Fabaceae</taxon>
        <taxon>Papilionoideae</taxon>
        <taxon>50 kb inversion clade</taxon>
        <taxon>NPAAA clade</taxon>
        <taxon>indigoferoid/millettioid clade</taxon>
        <taxon>Phaseoleae</taxon>
        <taxon>Mucuna</taxon>
    </lineage>
</organism>
<dbReference type="InterPro" id="IPR053134">
    <property type="entry name" value="RNA-dir_DNA_polymerase"/>
</dbReference>
<feature type="domain" description="Reverse transcriptase" evidence="1">
    <location>
        <begin position="3"/>
        <end position="161"/>
    </location>
</feature>
<dbReference type="InterPro" id="IPR043502">
    <property type="entry name" value="DNA/RNA_pol_sf"/>
</dbReference>
<dbReference type="PANTHER" id="PTHR24559:SF430">
    <property type="entry name" value="RNA-DIRECTED DNA POLYMERASE"/>
    <property type="match status" value="1"/>
</dbReference>
<dbReference type="AlphaFoldDB" id="A0A371HMP3"/>
<dbReference type="Proteomes" id="UP000257109">
    <property type="component" value="Unassembled WGS sequence"/>
</dbReference>
<dbReference type="Gene3D" id="3.30.70.270">
    <property type="match status" value="1"/>
</dbReference>
<proteinExistence type="predicted"/>
<dbReference type="EMBL" id="QJKJ01002159">
    <property type="protein sequence ID" value="RDY04039.1"/>
    <property type="molecule type" value="Genomic_DNA"/>
</dbReference>
<accession>A0A371HMP3</accession>
<keyword evidence="3" id="KW-1185">Reference proteome</keyword>
<name>A0A371HMP3_MUCPR</name>
<reference evidence="2" key="1">
    <citation type="submission" date="2018-05" db="EMBL/GenBank/DDBJ databases">
        <title>Draft genome of Mucuna pruriens seed.</title>
        <authorList>
            <person name="Nnadi N.E."/>
            <person name="Vos R."/>
            <person name="Hasami M.H."/>
            <person name="Devisetty U.K."/>
            <person name="Aguiy J.C."/>
        </authorList>
    </citation>
    <scope>NUCLEOTIDE SEQUENCE [LARGE SCALE GENOMIC DNA]</scope>
    <source>
        <strain evidence="2">JCA_2017</strain>
    </source>
</reference>
<dbReference type="InterPro" id="IPR000477">
    <property type="entry name" value="RT_dom"/>
</dbReference>
<dbReference type="SUPFAM" id="SSF56672">
    <property type="entry name" value="DNA/RNA polymerases"/>
    <property type="match status" value="1"/>
</dbReference>
<evidence type="ECO:0000313" key="2">
    <source>
        <dbReference type="EMBL" id="RDY04039.1"/>
    </source>
</evidence>
<dbReference type="OrthoDB" id="542221at2759"/>
<dbReference type="Pfam" id="PF00078">
    <property type="entry name" value="RVT_1"/>
    <property type="match status" value="1"/>
</dbReference>
<dbReference type="PANTHER" id="PTHR24559">
    <property type="entry name" value="TRANSPOSON TY3-I GAG-POL POLYPROTEIN"/>
    <property type="match status" value="1"/>
</dbReference>